<dbReference type="GO" id="GO:0000976">
    <property type="term" value="F:transcription cis-regulatory region binding"/>
    <property type="evidence" value="ECO:0007669"/>
    <property type="project" value="TreeGrafter"/>
</dbReference>
<dbReference type="InterPro" id="IPR001867">
    <property type="entry name" value="OmpR/PhoB-type_DNA-bd"/>
</dbReference>
<dbReference type="Proteomes" id="UP000183561">
    <property type="component" value="Unassembled WGS sequence"/>
</dbReference>
<dbReference type="Gene3D" id="1.10.10.10">
    <property type="entry name" value="Winged helix-like DNA-binding domain superfamily/Winged helix DNA-binding domain"/>
    <property type="match status" value="1"/>
</dbReference>
<dbReference type="PROSITE" id="PS51755">
    <property type="entry name" value="OMPR_PHOB"/>
    <property type="match status" value="1"/>
</dbReference>
<feature type="DNA-binding region" description="OmpR/PhoB-type" evidence="7">
    <location>
        <begin position="114"/>
        <end position="212"/>
    </location>
</feature>
<dbReference type="SUPFAM" id="SSF46894">
    <property type="entry name" value="C-terminal effector domain of the bipartite response regulators"/>
    <property type="match status" value="1"/>
</dbReference>
<protein>
    <submittedName>
        <fullName evidence="10">DNA-binding response regulator, OmpR family, contains REC and winged-helix (WHTH) domain</fullName>
    </submittedName>
</protein>
<evidence type="ECO:0000256" key="5">
    <source>
        <dbReference type="ARBA" id="ARBA00023163"/>
    </source>
</evidence>
<dbReference type="Pfam" id="PF00486">
    <property type="entry name" value="Trans_reg_C"/>
    <property type="match status" value="1"/>
</dbReference>
<keyword evidence="3" id="KW-0805">Transcription regulation</keyword>
<dbReference type="InterPro" id="IPR036388">
    <property type="entry name" value="WH-like_DNA-bd_sf"/>
</dbReference>
<evidence type="ECO:0000256" key="2">
    <source>
        <dbReference type="ARBA" id="ARBA00023012"/>
    </source>
</evidence>
<dbReference type="InterPro" id="IPR001789">
    <property type="entry name" value="Sig_transdc_resp-reg_receiver"/>
</dbReference>
<keyword evidence="5" id="KW-0804">Transcription</keyword>
<dbReference type="InterPro" id="IPR011006">
    <property type="entry name" value="CheY-like_superfamily"/>
</dbReference>
<dbReference type="GO" id="GO:0000156">
    <property type="term" value="F:phosphorelay response regulator activity"/>
    <property type="evidence" value="ECO:0007669"/>
    <property type="project" value="TreeGrafter"/>
</dbReference>
<evidence type="ECO:0000256" key="7">
    <source>
        <dbReference type="PROSITE-ProRule" id="PRU01091"/>
    </source>
</evidence>
<dbReference type="GO" id="GO:0032993">
    <property type="term" value="C:protein-DNA complex"/>
    <property type="evidence" value="ECO:0007669"/>
    <property type="project" value="TreeGrafter"/>
</dbReference>
<evidence type="ECO:0000256" key="1">
    <source>
        <dbReference type="ARBA" id="ARBA00022553"/>
    </source>
</evidence>
<dbReference type="PANTHER" id="PTHR48111">
    <property type="entry name" value="REGULATOR OF RPOS"/>
    <property type="match status" value="1"/>
</dbReference>
<dbReference type="InterPro" id="IPR039420">
    <property type="entry name" value="WalR-like"/>
</dbReference>
<gene>
    <name evidence="10" type="ORF">SAMN04490239_3571</name>
</gene>
<keyword evidence="4 7" id="KW-0238">DNA-binding</keyword>
<dbReference type="EMBL" id="FNSV01000005">
    <property type="protein sequence ID" value="SEC29446.1"/>
    <property type="molecule type" value="Genomic_DNA"/>
</dbReference>
<dbReference type="Gene3D" id="3.40.50.2300">
    <property type="match status" value="1"/>
</dbReference>
<evidence type="ECO:0000259" key="9">
    <source>
        <dbReference type="PROSITE" id="PS51755"/>
    </source>
</evidence>
<dbReference type="SMART" id="SM00862">
    <property type="entry name" value="Trans_reg_C"/>
    <property type="match status" value="1"/>
</dbReference>
<evidence type="ECO:0000259" key="8">
    <source>
        <dbReference type="PROSITE" id="PS50110"/>
    </source>
</evidence>
<name>A0A1H4RC78_9NOCA</name>
<dbReference type="AlphaFoldDB" id="A0A1H4RC78"/>
<reference evidence="11" key="1">
    <citation type="submission" date="2016-10" db="EMBL/GenBank/DDBJ databases">
        <authorList>
            <person name="Varghese N."/>
            <person name="Submissions S."/>
        </authorList>
    </citation>
    <scope>NUCLEOTIDE SEQUENCE [LARGE SCALE GENOMIC DNA]</scope>
    <source>
        <strain evidence="11">DSM 44498</strain>
    </source>
</reference>
<dbReference type="CDD" id="cd00383">
    <property type="entry name" value="trans_reg_C"/>
    <property type="match status" value="1"/>
</dbReference>
<keyword evidence="2" id="KW-0902">Two-component regulatory system</keyword>
<sequence length="213" mass="23103">MRSSTAGVPTCVLLVDSTVDYGVVDQLRASGLCPGVVVIRVQSHRREGIGTVQALRATRVNAAIVVVGSVETVDDRVAFFDSGADHVLDASLTTRELVAWTRAILRRMQRAPQRPVGRTKGLVLQRECNIVERLGLHTALTPTEFDLLAVLADSEGRVVPRRHLLMLVWGIAEETTTNVLNAHIWSLRRKLGSIGASHTLQTVRGVGFALADA</sequence>
<dbReference type="GO" id="GO:0006355">
    <property type="term" value="P:regulation of DNA-templated transcription"/>
    <property type="evidence" value="ECO:0007669"/>
    <property type="project" value="InterPro"/>
</dbReference>
<dbReference type="InterPro" id="IPR016032">
    <property type="entry name" value="Sig_transdc_resp-reg_C-effctor"/>
</dbReference>
<dbReference type="OrthoDB" id="4462913at2"/>
<comment type="caution">
    <text evidence="6">Lacks conserved residue(s) required for the propagation of feature annotation.</text>
</comment>
<dbReference type="SUPFAM" id="SSF52172">
    <property type="entry name" value="CheY-like"/>
    <property type="match status" value="1"/>
</dbReference>
<evidence type="ECO:0000256" key="4">
    <source>
        <dbReference type="ARBA" id="ARBA00023125"/>
    </source>
</evidence>
<dbReference type="RefSeq" id="WP_072937609.1">
    <property type="nucleotide sequence ID" value="NZ_FNSV01000005.1"/>
</dbReference>
<keyword evidence="1" id="KW-0597">Phosphoprotein</keyword>
<evidence type="ECO:0000256" key="3">
    <source>
        <dbReference type="ARBA" id="ARBA00023015"/>
    </source>
</evidence>
<proteinExistence type="predicted"/>
<accession>A0A1H4RC78</accession>
<keyword evidence="11" id="KW-1185">Reference proteome</keyword>
<evidence type="ECO:0000313" key="10">
    <source>
        <dbReference type="EMBL" id="SEC29446.1"/>
    </source>
</evidence>
<dbReference type="PANTHER" id="PTHR48111:SF1">
    <property type="entry name" value="TWO-COMPONENT RESPONSE REGULATOR ORR33"/>
    <property type="match status" value="1"/>
</dbReference>
<evidence type="ECO:0000313" key="11">
    <source>
        <dbReference type="Proteomes" id="UP000183561"/>
    </source>
</evidence>
<evidence type="ECO:0000256" key="6">
    <source>
        <dbReference type="PROSITE-ProRule" id="PRU00169"/>
    </source>
</evidence>
<organism evidence="10 11">
    <name type="scientific">Rhodococcus koreensis</name>
    <dbReference type="NCBI Taxonomy" id="99653"/>
    <lineage>
        <taxon>Bacteria</taxon>
        <taxon>Bacillati</taxon>
        <taxon>Actinomycetota</taxon>
        <taxon>Actinomycetes</taxon>
        <taxon>Mycobacteriales</taxon>
        <taxon>Nocardiaceae</taxon>
        <taxon>Rhodococcus</taxon>
    </lineage>
</organism>
<feature type="domain" description="OmpR/PhoB-type" evidence="9">
    <location>
        <begin position="114"/>
        <end position="212"/>
    </location>
</feature>
<dbReference type="PROSITE" id="PS50110">
    <property type="entry name" value="RESPONSE_REGULATORY"/>
    <property type="match status" value="1"/>
</dbReference>
<dbReference type="GO" id="GO:0005829">
    <property type="term" value="C:cytosol"/>
    <property type="evidence" value="ECO:0007669"/>
    <property type="project" value="TreeGrafter"/>
</dbReference>
<feature type="domain" description="Response regulatory" evidence="8">
    <location>
        <begin position="1"/>
        <end position="105"/>
    </location>
</feature>